<name>A0AAE0XHN9_9PEZI</name>
<dbReference type="EMBL" id="JAULSO010000001">
    <property type="protein sequence ID" value="KAK3693632.1"/>
    <property type="molecule type" value="Genomic_DNA"/>
</dbReference>
<evidence type="ECO:0000313" key="2">
    <source>
        <dbReference type="EMBL" id="KAK3693632.1"/>
    </source>
</evidence>
<comment type="caution">
    <text evidence="2">The sequence shown here is derived from an EMBL/GenBank/DDBJ whole genome shotgun (WGS) entry which is preliminary data.</text>
</comment>
<accession>A0AAE0XHN9</accession>
<reference evidence="2" key="1">
    <citation type="journal article" date="2023" name="Mol. Phylogenet. Evol.">
        <title>Genome-scale phylogeny and comparative genomics of the fungal order Sordariales.</title>
        <authorList>
            <person name="Hensen N."/>
            <person name="Bonometti L."/>
            <person name="Westerberg I."/>
            <person name="Brannstrom I.O."/>
            <person name="Guillou S."/>
            <person name="Cros-Aarteil S."/>
            <person name="Calhoun S."/>
            <person name="Haridas S."/>
            <person name="Kuo A."/>
            <person name="Mondo S."/>
            <person name="Pangilinan J."/>
            <person name="Riley R."/>
            <person name="LaButti K."/>
            <person name="Andreopoulos B."/>
            <person name="Lipzen A."/>
            <person name="Chen C."/>
            <person name="Yan M."/>
            <person name="Daum C."/>
            <person name="Ng V."/>
            <person name="Clum A."/>
            <person name="Steindorff A."/>
            <person name="Ohm R.A."/>
            <person name="Martin F."/>
            <person name="Silar P."/>
            <person name="Natvig D.O."/>
            <person name="Lalanne C."/>
            <person name="Gautier V."/>
            <person name="Ament-Velasquez S.L."/>
            <person name="Kruys A."/>
            <person name="Hutchinson M.I."/>
            <person name="Powell A.J."/>
            <person name="Barry K."/>
            <person name="Miller A.N."/>
            <person name="Grigoriev I.V."/>
            <person name="Debuchy R."/>
            <person name="Gladieux P."/>
            <person name="Hiltunen Thoren M."/>
            <person name="Johannesson H."/>
        </authorList>
    </citation>
    <scope>NUCLEOTIDE SEQUENCE</scope>
    <source>
        <strain evidence="2">CBS 314.62</strain>
    </source>
</reference>
<gene>
    <name evidence="2" type="ORF">B0T22DRAFT_436797</name>
</gene>
<feature type="region of interest" description="Disordered" evidence="1">
    <location>
        <begin position="230"/>
        <end position="291"/>
    </location>
</feature>
<proteinExistence type="predicted"/>
<feature type="compositionally biased region" description="Polar residues" evidence="1">
    <location>
        <begin position="233"/>
        <end position="267"/>
    </location>
</feature>
<feature type="compositionally biased region" description="Low complexity" evidence="1">
    <location>
        <begin position="32"/>
        <end position="49"/>
    </location>
</feature>
<reference evidence="2" key="2">
    <citation type="submission" date="2023-06" db="EMBL/GenBank/DDBJ databases">
        <authorList>
            <consortium name="Lawrence Berkeley National Laboratory"/>
            <person name="Haridas S."/>
            <person name="Hensen N."/>
            <person name="Bonometti L."/>
            <person name="Westerberg I."/>
            <person name="Brannstrom I.O."/>
            <person name="Guillou S."/>
            <person name="Cros-Aarteil S."/>
            <person name="Calhoun S."/>
            <person name="Kuo A."/>
            <person name="Mondo S."/>
            <person name="Pangilinan J."/>
            <person name="Riley R."/>
            <person name="Labutti K."/>
            <person name="Andreopoulos B."/>
            <person name="Lipzen A."/>
            <person name="Chen C."/>
            <person name="Yanf M."/>
            <person name="Daum C."/>
            <person name="Ng V."/>
            <person name="Clum A."/>
            <person name="Steindorff A."/>
            <person name="Ohm R."/>
            <person name="Martin F."/>
            <person name="Silar P."/>
            <person name="Natvig D."/>
            <person name="Lalanne C."/>
            <person name="Gautier V."/>
            <person name="Ament-Velasquez S.L."/>
            <person name="Kruys A."/>
            <person name="Hutchinson M.I."/>
            <person name="Powell A.J."/>
            <person name="Barry K."/>
            <person name="Miller A.N."/>
            <person name="Grigoriev I.V."/>
            <person name="Debuchy R."/>
            <person name="Gladieux P."/>
            <person name="Thoren M.H."/>
            <person name="Johannesson H."/>
        </authorList>
    </citation>
    <scope>NUCLEOTIDE SEQUENCE</scope>
    <source>
        <strain evidence="2">CBS 314.62</strain>
    </source>
</reference>
<protein>
    <submittedName>
        <fullName evidence="2">Uncharacterized protein</fullName>
    </submittedName>
</protein>
<organism evidence="2 3">
    <name type="scientific">Podospora appendiculata</name>
    <dbReference type="NCBI Taxonomy" id="314037"/>
    <lineage>
        <taxon>Eukaryota</taxon>
        <taxon>Fungi</taxon>
        <taxon>Dikarya</taxon>
        <taxon>Ascomycota</taxon>
        <taxon>Pezizomycotina</taxon>
        <taxon>Sordariomycetes</taxon>
        <taxon>Sordariomycetidae</taxon>
        <taxon>Sordariales</taxon>
        <taxon>Podosporaceae</taxon>
        <taxon>Podospora</taxon>
    </lineage>
</organism>
<evidence type="ECO:0000313" key="3">
    <source>
        <dbReference type="Proteomes" id="UP001270362"/>
    </source>
</evidence>
<evidence type="ECO:0000256" key="1">
    <source>
        <dbReference type="SAM" id="MobiDB-lite"/>
    </source>
</evidence>
<sequence length="359" mass="38584">MAPPDPSSQILSGRVTKSGPRTPSKPKPQPNSSFAAAAAAAASTNARSSPKYGWCPDCRFGTRQRRLCDPEGRYPGKWSFVCSNKNKGCRFWELLAEDPMLTLPPAPSRKPVCPQCSRGSLVEKCKDVFNFKDRYLECSRWKEAERPCDYRRDLPKANRAGPQVPFALRRDRPGAALAAAVPANYEEPVVDLTDDMAVPAAAVVPPAVEARVVEAPAAGSVPAAAPVVDLTDETQPPSSSLAHETPPSSTQESDYGSDFWNQRSSQPPEREAGEAAGCSPATLGREDAATGTQYSDLDPVEESLLVKLADDIERSVMASASTGAARPPLSPPNIGRVLREEIESESESESEYACPIVPF</sequence>
<keyword evidence="3" id="KW-1185">Reference proteome</keyword>
<dbReference type="AlphaFoldDB" id="A0AAE0XHN9"/>
<feature type="region of interest" description="Disordered" evidence="1">
    <location>
        <begin position="1"/>
        <end position="50"/>
    </location>
</feature>
<dbReference type="Proteomes" id="UP001270362">
    <property type="component" value="Unassembled WGS sequence"/>
</dbReference>